<keyword evidence="1" id="KW-0472">Membrane</keyword>
<feature type="transmembrane region" description="Helical" evidence="1">
    <location>
        <begin position="97"/>
        <end position="119"/>
    </location>
</feature>
<feature type="transmembrane region" description="Helical" evidence="1">
    <location>
        <begin position="61"/>
        <end position="82"/>
    </location>
</feature>
<dbReference type="GO" id="GO:0006506">
    <property type="term" value="P:GPI anchor biosynthetic process"/>
    <property type="evidence" value="ECO:0007669"/>
    <property type="project" value="InterPro"/>
</dbReference>
<dbReference type="OrthoDB" id="70250at2759"/>
<dbReference type="GO" id="GO:0016020">
    <property type="term" value="C:membrane"/>
    <property type="evidence" value="ECO:0007669"/>
    <property type="project" value="InterPro"/>
</dbReference>
<dbReference type="Proteomes" id="UP000821853">
    <property type="component" value="Unassembled WGS sequence"/>
</dbReference>
<comment type="caution">
    <text evidence="2">The sequence shown here is derived from an EMBL/GenBank/DDBJ whole genome shotgun (WGS) entry which is preliminary data.</text>
</comment>
<keyword evidence="1" id="KW-0812">Transmembrane</keyword>
<protein>
    <recommendedName>
        <fullName evidence="4">Phosphatidylinositol N-acetylglucosaminyltransferase subunit Q</fullName>
    </recommendedName>
</protein>
<sequence length="258" mass="28871">MTVKELFPHCFVPARRPGPAVGRQVADGRPGRTEAECTAEQCTGKLLPLPHKPVENLRGVLDPWVGALLSLWPGSLTLHLALASDLLALSTVHVYCFYGYACRLYQGWLLALGALWRLFRGRKWNPLRKRVDSHHFDRYQQALGTMLFGVLFFLFPTAAVYYAVFLTLRLVVLCVQGFLSRAVLVWDSLPIYSLAARALTKHPVVGDIRFDAESYGPEFALRMRVIKGKVELLPEPLGIPSFNTVLADILAGRIIYPL</sequence>
<dbReference type="InterPro" id="IPR007720">
    <property type="entry name" value="PigQ/GPI1"/>
</dbReference>
<dbReference type="Pfam" id="PF05024">
    <property type="entry name" value="Gpi1"/>
    <property type="match status" value="1"/>
</dbReference>
<evidence type="ECO:0000256" key="1">
    <source>
        <dbReference type="SAM" id="Phobius"/>
    </source>
</evidence>
<dbReference type="EMBL" id="JABSTR010000003">
    <property type="protein sequence ID" value="KAH9365935.1"/>
    <property type="molecule type" value="Genomic_DNA"/>
</dbReference>
<evidence type="ECO:0000313" key="2">
    <source>
        <dbReference type="EMBL" id="KAH9365935.1"/>
    </source>
</evidence>
<keyword evidence="1" id="KW-1133">Transmembrane helix</keyword>
<keyword evidence="3" id="KW-1185">Reference proteome</keyword>
<evidence type="ECO:0008006" key="4">
    <source>
        <dbReference type="Google" id="ProtNLM"/>
    </source>
</evidence>
<dbReference type="PANTHER" id="PTHR21329">
    <property type="entry name" value="PHOSPHATIDYLINOSITOL N-ACETYLGLUCOSAMINYLTRANSFERASE SUBUNIT Q-RELATED"/>
    <property type="match status" value="1"/>
</dbReference>
<proteinExistence type="predicted"/>
<dbReference type="PANTHER" id="PTHR21329:SF3">
    <property type="entry name" value="PHOSPHATIDYLINOSITOL N-ACETYLGLUCOSAMINYLTRANSFERASE SUBUNIT Q"/>
    <property type="match status" value="1"/>
</dbReference>
<reference evidence="2 3" key="1">
    <citation type="journal article" date="2020" name="Cell">
        <title>Large-Scale Comparative Analyses of Tick Genomes Elucidate Their Genetic Diversity and Vector Capacities.</title>
        <authorList>
            <consortium name="Tick Genome and Microbiome Consortium (TIGMIC)"/>
            <person name="Jia N."/>
            <person name="Wang J."/>
            <person name="Shi W."/>
            <person name="Du L."/>
            <person name="Sun Y."/>
            <person name="Zhan W."/>
            <person name="Jiang J.F."/>
            <person name="Wang Q."/>
            <person name="Zhang B."/>
            <person name="Ji P."/>
            <person name="Bell-Sakyi L."/>
            <person name="Cui X.M."/>
            <person name="Yuan T.T."/>
            <person name="Jiang B.G."/>
            <person name="Yang W.F."/>
            <person name="Lam T.T."/>
            <person name="Chang Q.C."/>
            <person name="Ding S.J."/>
            <person name="Wang X.J."/>
            <person name="Zhu J.G."/>
            <person name="Ruan X.D."/>
            <person name="Zhao L."/>
            <person name="Wei J.T."/>
            <person name="Ye R.Z."/>
            <person name="Que T.C."/>
            <person name="Du C.H."/>
            <person name="Zhou Y.H."/>
            <person name="Cheng J.X."/>
            <person name="Dai P.F."/>
            <person name="Guo W.B."/>
            <person name="Han X.H."/>
            <person name="Huang E.J."/>
            <person name="Li L.F."/>
            <person name="Wei W."/>
            <person name="Gao Y.C."/>
            <person name="Liu J.Z."/>
            <person name="Shao H.Z."/>
            <person name="Wang X."/>
            <person name="Wang C.C."/>
            <person name="Yang T.C."/>
            <person name="Huo Q.B."/>
            <person name="Li W."/>
            <person name="Chen H.Y."/>
            <person name="Chen S.E."/>
            <person name="Zhou L.G."/>
            <person name="Ni X.B."/>
            <person name="Tian J.H."/>
            <person name="Sheng Y."/>
            <person name="Liu T."/>
            <person name="Pan Y.S."/>
            <person name="Xia L.Y."/>
            <person name="Li J."/>
            <person name="Zhao F."/>
            <person name="Cao W.C."/>
        </authorList>
    </citation>
    <scope>NUCLEOTIDE SEQUENCE [LARGE SCALE GENOMIC DNA]</scope>
    <source>
        <strain evidence="2">HaeL-2018</strain>
    </source>
</reference>
<dbReference type="VEuPathDB" id="VectorBase:HLOH_064685"/>
<dbReference type="GO" id="GO:0005783">
    <property type="term" value="C:endoplasmic reticulum"/>
    <property type="evidence" value="ECO:0007669"/>
    <property type="project" value="TreeGrafter"/>
</dbReference>
<organism evidence="2 3">
    <name type="scientific">Haemaphysalis longicornis</name>
    <name type="common">Bush tick</name>
    <dbReference type="NCBI Taxonomy" id="44386"/>
    <lineage>
        <taxon>Eukaryota</taxon>
        <taxon>Metazoa</taxon>
        <taxon>Ecdysozoa</taxon>
        <taxon>Arthropoda</taxon>
        <taxon>Chelicerata</taxon>
        <taxon>Arachnida</taxon>
        <taxon>Acari</taxon>
        <taxon>Parasitiformes</taxon>
        <taxon>Ixodida</taxon>
        <taxon>Ixodoidea</taxon>
        <taxon>Ixodidae</taxon>
        <taxon>Haemaphysalinae</taxon>
        <taxon>Haemaphysalis</taxon>
    </lineage>
</organism>
<gene>
    <name evidence="2" type="ORF">HPB48_012205</name>
</gene>
<dbReference type="AlphaFoldDB" id="A0A9J6FSX8"/>
<evidence type="ECO:0000313" key="3">
    <source>
        <dbReference type="Proteomes" id="UP000821853"/>
    </source>
</evidence>
<accession>A0A9J6FSX8</accession>
<name>A0A9J6FSX8_HAELO</name>
<feature type="transmembrane region" description="Helical" evidence="1">
    <location>
        <begin position="140"/>
        <end position="164"/>
    </location>
</feature>